<organism evidence="2 3">
    <name type="scientific">Ceratina calcarata</name>
    <dbReference type="NCBI Taxonomy" id="156304"/>
    <lineage>
        <taxon>Eukaryota</taxon>
        <taxon>Metazoa</taxon>
        <taxon>Ecdysozoa</taxon>
        <taxon>Arthropoda</taxon>
        <taxon>Hexapoda</taxon>
        <taxon>Insecta</taxon>
        <taxon>Pterygota</taxon>
        <taxon>Neoptera</taxon>
        <taxon>Endopterygota</taxon>
        <taxon>Hymenoptera</taxon>
        <taxon>Apocrita</taxon>
        <taxon>Aculeata</taxon>
        <taxon>Apoidea</taxon>
        <taxon>Anthophila</taxon>
        <taxon>Apidae</taxon>
        <taxon>Ceratina</taxon>
        <taxon>Zadontomerus</taxon>
    </lineage>
</organism>
<evidence type="ECO:0000259" key="1">
    <source>
        <dbReference type="Pfam" id="PF05699"/>
    </source>
</evidence>
<name>A0AAJ7W8F3_9HYME</name>
<dbReference type="KEGG" id="ccal:113463894"/>
<dbReference type="Pfam" id="PF05699">
    <property type="entry name" value="Dimer_Tnp_hAT"/>
    <property type="match status" value="1"/>
</dbReference>
<evidence type="ECO:0000313" key="3">
    <source>
        <dbReference type="RefSeq" id="XP_026666824.1"/>
    </source>
</evidence>
<dbReference type="GeneID" id="113463894"/>
<dbReference type="PANTHER" id="PTHR37162:SF1">
    <property type="entry name" value="BED-TYPE DOMAIN-CONTAINING PROTEIN"/>
    <property type="match status" value="1"/>
</dbReference>
<dbReference type="PANTHER" id="PTHR37162">
    <property type="entry name" value="HAT FAMILY DIMERISATION DOMAINCONTAINING PROTEIN-RELATED"/>
    <property type="match status" value="1"/>
</dbReference>
<evidence type="ECO:0000313" key="2">
    <source>
        <dbReference type="Proteomes" id="UP000694925"/>
    </source>
</evidence>
<accession>A0AAJ7W8F3</accession>
<proteinExistence type="predicted"/>
<dbReference type="AlphaFoldDB" id="A0AAJ7W8F3"/>
<dbReference type="GO" id="GO:0046983">
    <property type="term" value="F:protein dimerization activity"/>
    <property type="evidence" value="ECO:0007669"/>
    <property type="project" value="InterPro"/>
</dbReference>
<sequence>MNMTKQKLLQPSRTRWLALSQCVERVLNQWNALYTYFAVESCTMANPLFPGMSLEESIFHRMNYPLTKVYLQFFSYILRKSANLNARLQTNDILLHSLYLECADFLLALATNFMQPEVVTRNDLHSVDPYNAQYLSPTDQINIGQNARDIVSEFTSSTEEEKEEKITAFYIKRLPFQDNSIRDLSFLKPKNALQKHKSFGQLDSIFRKFNSKIEEMDVMNEWHKLGRLIEQNEEDDLSELQPLQFWRKIHNEQMVPNISKLANMCLCIPHLNAEIERFFSMVHEVQTFDRNCLHPNTVAAITRTKLHLKTLKKRAWTIQLQSTCGNYSIRQCIRKNISHVIIQDETEDSDSTNTDAE</sequence>
<dbReference type="Proteomes" id="UP000694925">
    <property type="component" value="Unplaced"/>
</dbReference>
<dbReference type="InterPro" id="IPR012337">
    <property type="entry name" value="RNaseH-like_sf"/>
</dbReference>
<feature type="domain" description="HAT C-terminal dimerisation" evidence="1">
    <location>
        <begin position="231"/>
        <end position="304"/>
    </location>
</feature>
<dbReference type="InterPro" id="IPR008906">
    <property type="entry name" value="HATC_C_dom"/>
</dbReference>
<dbReference type="RefSeq" id="XP_026666824.1">
    <property type="nucleotide sequence ID" value="XM_026811023.1"/>
</dbReference>
<gene>
    <name evidence="3" type="primary">LOC113463894</name>
</gene>
<keyword evidence="2" id="KW-1185">Reference proteome</keyword>
<reference evidence="3" key="1">
    <citation type="submission" date="2025-08" db="UniProtKB">
        <authorList>
            <consortium name="RefSeq"/>
        </authorList>
    </citation>
    <scope>IDENTIFICATION</scope>
    <source>
        <tissue evidence="3">Whole body</tissue>
    </source>
</reference>
<dbReference type="SUPFAM" id="SSF53098">
    <property type="entry name" value="Ribonuclease H-like"/>
    <property type="match status" value="1"/>
</dbReference>
<protein>
    <submittedName>
        <fullName evidence="3">Uncharacterized protein LOC113463894</fullName>
    </submittedName>
</protein>